<organism evidence="1 2">
    <name type="scientific">Puccinia triticina</name>
    <dbReference type="NCBI Taxonomy" id="208348"/>
    <lineage>
        <taxon>Eukaryota</taxon>
        <taxon>Fungi</taxon>
        <taxon>Dikarya</taxon>
        <taxon>Basidiomycota</taxon>
        <taxon>Pucciniomycotina</taxon>
        <taxon>Pucciniomycetes</taxon>
        <taxon>Pucciniales</taxon>
        <taxon>Pucciniaceae</taxon>
        <taxon>Puccinia</taxon>
    </lineage>
</organism>
<accession>A0ABY7D4W9</accession>
<keyword evidence="2" id="KW-1185">Reference proteome</keyword>
<proteinExistence type="predicted"/>
<sequence>MTSLPTNNRPDSSNISGVAQTTYHFSPTMEHNTDTTVSIIANAHPSASWISTKKDNYKDFPHNTLSQPATQPPQTLRVTRFLPDTEKSMSGLCCSSQTLPMWRFSSMAGNGLSSKRVEDVKMNRIDKLRAGRKRRANRRPFVFKSSPLAEGQGAGRLTQFQANTFDVHSTSPSRSSAFFAHKNAEGMELHQTTFYSGWNAVRISRFSNPSNSTTKQWLDDSQLDKPAAFASLGCNPNALPSWSKQPQISRLCNSKATKPQSSAPPRKTDYQSWEISLPKCPFPAMGLFSN</sequence>
<evidence type="ECO:0000313" key="2">
    <source>
        <dbReference type="Proteomes" id="UP001164743"/>
    </source>
</evidence>
<dbReference type="GeneID" id="77805125"/>
<evidence type="ECO:0008006" key="3">
    <source>
        <dbReference type="Google" id="ProtNLM"/>
    </source>
</evidence>
<dbReference type="Proteomes" id="UP001164743">
    <property type="component" value="Chromosome 17A"/>
</dbReference>
<protein>
    <recommendedName>
        <fullName evidence="3">Ig-like domain-containing protein</fullName>
    </recommendedName>
</protein>
<dbReference type="EMBL" id="CP110437">
    <property type="protein sequence ID" value="WAQ92663.1"/>
    <property type="molecule type" value="Genomic_DNA"/>
</dbReference>
<gene>
    <name evidence="1" type="ORF">PtA15_17A145</name>
</gene>
<evidence type="ECO:0000313" key="1">
    <source>
        <dbReference type="EMBL" id="WAQ92663.1"/>
    </source>
</evidence>
<reference evidence="1" key="1">
    <citation type="submission" date="2022-10" db="EMBL/GenBank/DDBJ databases">
        <title>Puccinia triticina Genome sequencing and assembly.</title>
        <authorList>
            <person name="Li C."/>
        </authorList>
    </citation>
    <scope>NUCLEOTIDE SEQUENCE</scope>
    <source>
        <strain evidence="1">Pt15</strain>
    </source>
</reference>
<dbReference type="RefSeq" id="XP_053028218.1">
    <property type="nucleotide sequence ID" value="XM_053164230.1"/>
</dbReference>
<name>A0ABY7D4W9_9BASI</name>